<evidence type="ECO:0000256" key="4">
    <source>
        <dbReference type="ARBA" id="ARBA00022491"/>
    </source>
</evidence>
<dbReference type="PANTHER" id="PTHR47257">
    <property type="entry name" value="PH-RESPONSE TRANSCRIPTION FACTOR PACC/RIM101"/>
    <property type="match status" value="1"/>
</dbReference>
<feature type="region of interest" description="Disordered" evidence="13">
    <location>
        <begin position="276"/>
        <end position="301"/>
    </location>
</feature>
<name>A0A0B7JKI1_BIOOC</name>
<dbReference type="FunFam" id="3.30.160.60:FF:001875">
    <property type="entry name" value="pH-response transcription factor pacC/RIM101"/>
    <property type="match status" value="1"/>
</dbReference>
<keyword evidence="3" id="KW-0963">Cytoplasm</keyword>
<comment type="similarity">
    <text evidence="10">Belongs to the pacC/RIM101 family.</text>
</comment>
<feature type="compositionally biased region" description="Polar residues" evidence="13">
    <location>
        <begin position="359"/>
        <end position="400"/>
    </location>
</feature>
<feature type="domain" description="C2H2-type" evidence="14">
    <location>
        <begin position="49"/>
        <end position="79"/>
    </location>
</feature>
<evidence type="ECO:0000256" key="10">
    <source>
        <dbReference type="ARBA" id="ARBA00038089"/>
    </source>
</evidence>
<evidence type="ECO:0000256" key="3">
    <source>
        <dbReference type="ARBA" id="ARBA00022490"/>
    </source>
</evidence>
<organism evidence="15">
    <name type="scientific">Bionectria ochroleuca</name>
    <name type="common">Gliocladium roseum</name>
    <dbReference type="NCBI Taxonomy" id="29856"/>
    <lineage>
        <taxon>Eukaryota</taxon>
        <taxon>Fungi</taxon>
        <taxon>Dikarya</taxon>
        <taxon>Ascomycota</taxon>
        <taxon>Pezizomycotina</taxon>
        <taxon>Sordariomycetes</taxon>
        <taxon>Hypocreomycetidae</taxon>
        <taxon>Hypocreales</taxon>
        <taxon>Bionectriaceae</taxon>
        <taxon>Clonostachys</taxon>
    </lineage>
</organism>
<sequence>MTPPHPEVQPQTSSGSSNNSNDSKSATPPPSSTASTTSAPPSTSADDSLICRWNACGQKFPTPENLYDHICERHVGRKSTNNLNLTCHWNSCRTTTVKRDHITSHIRVHVPLKPHKCEFCGKSFKRPQDLKKHVKTHADDSVLVRSAQDAPQPQQGGINYRPHMNKPPGYYDHNGQMRPNYQHQPHPSSYYAPQPSTNYGLYFNQPTMNNQRPEHLGYTAAGQPPAFDRKRAYDMVDDFFNSAKRREIDTSSYSQIGRSLLPLHNSLSIPSGPMAAAPESYLPQPAGPAMAQAGPSPSQNPLAQQYYLPITPNARTQKDLVQIDNLLGQMQNTIYENASHATAGVHIHHGSEHFGASDLSPQSRHSSTSSVMYPTLPTSLPAVSQGFGQSTTTTLGPSFESNERRRYSGGMLQRARAPPPRSTDDNNGATTPKASEPAVSIGSPSSESEGSEATREREEQYDRWLENMRVIESLREYVKGRLARKEYVEEDGTRPRDGDAMDVDVRSPKMPAREREPSHPKEGSSLYPILRMPGA</sequence>
<evidence type="ECO:0000256" key="6">
    <source>
        <dbReference type="ARBA" id="ARBA00022737"/>
    </source>
</evidence>
<feature type="domain" description="C2H2-type" evidence="14">
    <location>
        <begin position="85"/>
        <end position="114"/>
    </location>
</feature>
<evidence type="ECO:0000259" key="14">
    <source>
        <dbReference type="PROSITE" id="PS50157"/>
    </source>
</evidence>
<dbReference type="Gene3D" id="3.30.160.60">
    <property type="entry name" value="Classic Zinc Finger"/>
    <property type="match status" value="2"/>
</dbReference>
<dbReference type="GO" id="GO:0005737">
    <property type="term" value="C:cytoplasm"/>
    <property type="evidence" value="ECO:0007669"/>
    <property type="project" value="UniProtKB-SubCell"/>
</dbReference>
<dbReference type="PROSITE" id="PS50157">
    <property type="entry name" value="ZINC_FINGER_C2H2_2"/>
    <property type="match status" value="3"/>
</dbReference>
<evidence type="ECO:0000256" key="7">
    <source>
        <dbReference type="ARBA" id="ARBA00022771"/>
    </source>
</evidence>
<feature type="compositionally biased region" description="Low complexity" evidence="13">
    <location>
        <begin position="13"/>
        <end position="44"/>
    </location>
</feature>
<gene>
    <name evidence="15" type="ORF">BN869_000001448_1</name>
</gene>
<evidence type="ECO:0000313" key="15">
    <source>
        <dbReference type="EMBL" id="CEO45393.1"/>
    </source>
</evidence>
<dbReference type="SMART" id="SM00355">
    <property type="entry name" value="ZnF_C2H2"/>
    <property type="match status" value="3"/>
</dbReference>
<feature type="region of interest" description="Disordered" evidence="13">
    <location>
        <begin position="483"/>
        <end position="535"/>
    </location>
</feature>
<proteinExistence type="inferred from homology"/>
<evidence type="ECO:0000256" key="12">
    <source>
        <dbReference type="PROSITE-ProRule" id="PRU00042"/>
    </source>
</evidence>
<evidence type="ECO:0000256" key="9">
    <source>
        <dbReference type="ARBA" id="ARBA00023242"/>
    </source>
</evidence>
<feature type="compositionally biased region" description="Polar residues" evidence="13">
    <location>
        <begin position="177"/>
        <end position="187"/>
    </location>
</feature>
<feature type="domain" description="C2H2-type" evidence="14">
    <location>
        <begin position="115"/>
        <end position="142"/>
    </location>
</feature>
<evidence type="ECO:0000256" key="11">
    <source>
        <dbReference type="ARBA" id="ARBA00039490"/>
    </source>
</evidence>
<comment type="subcellular location">
    <subcellularLocation>
        <location evidence="2">Cytoplasm</location>
    </subcellularLocation>
    <subcellularLocation>
        <location evidence="1">Nucleus</location>
    </subcellularLocation>
</comment>
<dbReference type="SUPFAM" id="SSF57667">
    <property type="entry name" value="beta-beta-alpha zinc fingers"/>
    <property type="match status" value="2"/>
</dbReference>
<dbReference type="InterPro" id="IPR013087">
    <property type="entry name" value="Znf_C2H2_type"/>
</dbReference>
<dbReference type="EMBL" id="CDPU01000002">
    <property type="protein sequence ID" value="CEO45393.1"/>
    <property type="molecule type" value="Genomic_DNA"/>
</dbReference>
<evidence type="ECO:0000256" key="1">
    <source>
        <dbReference type="ARBA" id="ARBA00004123"/>
    </source>
</evidence>
<keyword evidence="8" id="KW-0862">Zinc</keyword>
<keyword evidence="9" id="KW-0539">Nucleus</keyword>
<evidence type="ECO:0000256" key="5">
    <source>
        <dbReference type="ARBA" id="ARBA00022723"/>
    </source>
</evidence>
<keyword evidence="4" id="KW-0678">Repressor</keyword>
<feature type="compositionally biased region" description="Basic and acidic residues" evidence="13">
    <location>
        <begin position="483"/>
        <end position="522"/>
    </location>
</feature>
<evidence type="ECO:0000256" key="13">
    <source>
        <dbReference type="SAM" id="MobiDB-lite"/>
    </source>
</evidence>
<feature type="region of interest" description="Disordered" evidence="13">
    <location>
        <begin position="352"/>
        <end position="459"/>
    </location>
</feature>
<evidence type="ECO:0000256" key="8">
    <source>
        <dbReference type="ARBA" id="ARBA00022833"/>
    </source>
</evidence>
<dbReference type="PROSITE" id="PS00028">
    <property type="entry name" value="ZINC_FINGER_C2H2_1"/>
    <property type="match status" value="2"/>
</dbReference>
<dbReference type="Pfam" id="PF00096">
    <property type="entry name" value="zf-C2H2"/>
    <property type="match status" value="1"/>
</dbReference>
<dbReference type="AlphaFoldDB" id="A0A0B7JKI1"/>
<keyword evidence="7 12" id="KW-0863">Zinc-finger</keyword>
<dbReference type="PANTHER" id="PTHR47257:SF1">
    <property type="entry name" value="PH-RESPONSE TRANSCRIPTION FACTOR PACC_RIM101"/>
    <property type="match status" value="1"/>
</dbReference>
<dbReference type="FunFam" id="3.30.160.60:FF:000458">
    <property type="entry name" value="pH-response transcription factor pacC/RIM101"/>
    <property type="match status" value="1"/>
</dbReference>
<dbReference type="GO" id="GO:0008270">
    <property type="term" value="F:zinc ion binding"/>
    <property type="evidence" value="ECO:0007669"/>
    <property type="project" value="UniProtKB-KW"/>
</dbReference>
<dbReference type="GO" id="GO:0045944">
    <property type="term" value="P:positive regulation of transcription by RNA polymerase II"/>
    <property type="evidence" value="ECO:0007669"/>
    <property type="project" value="TreeGrafter"/>
</dbReference>
<reference evidence="15" key="1">
    <citation type="submission" date="2015-01" db="EMBL/GenBank/DDBJ databases">
        <authorList>
            <person name="Durling Mikael"/>
        </authorList>
    </citation>
    <scope>NUCLEOTIDE SEQUENCE</scope>
</reference>
<feature type="compositionally biased region" description="Low complexity" evidence="13">
    <location>
        <begin position="283"/>
        <end position="299"/>
    </location>
</feature>
<feature type="region of interest" description="Disordered" evidence="13">
    <location>
        <begin position="1"/>
        <end position="44"/>
    </location>
</feature>
<protein>
    <recommendedName>
        <fullName evidence="11">pH-response transcription factor pacC/RIM101</fullName>
    </recommendedName>
</protein>
<feature type="region of interest" description="Disordered" evidence="13">
    <location>
        <begin position="139"/>
        <end position="196"/>
    </location>
</feature>
<keyword evidence="6" id="KW-0677">Repeat</keyword>
<evidence type="ECO:0000256" key="2">
    <source>
        <dbReference type="ARBA" id="ARBA00004496"/>
    </source>
</evidence>
<dbReference type="GO" id="GO:0005634">
    <property type="term" value="C:nucleus"/>
    <property type="evidence" value="ECO:0007669"/>
    <property type="project" value="UniProtKB-SubCell"/>
</dbReference>
<dbReference type="InterPro" id="IPR050806">
    <property type="entry name" value="pacC/RIM101"/>
</dbReference>
<accession>A0A0B7JKI1</accession>
<keyword evidence="5" id="KW-0479">Metal-binding</keyword>
<dbReference type="InterPro" id="IPR036236">
    <property type="entry name" value="Znf_C2H2_sf"/>
</dbReference>